<feature type="transmembrane region" description="Helical" evidence="6">
    <location>
        <begin position="451"/>
        <end position="472"/>
    </location>
</feature>
<dbReference type="Proteomes" id="UP000541558">
    <property type="component" value="Unassembled WGS sequence"/>
</dbReference>
<accession>A0A8H5CI62</accession>
<keyword evidence="9" id="KW-1185">Reference proteome</keyword>
<evidence type="ECO:0000313" key="8">
    <source>
        <dbReference type="EMBL" id="KAF5341754.1"/>
    </source>
</evidence>
<dbReference type="OrthoDB" id="200954at2759"/>
<dbReference type="InterPro" id="IPR003689">
    <property type="entry name" value="ZIP"/>
</dbReference>
<feature type="transmembrane region" description="Helical" evidence="6">
    <location>
        <begin position="478"/>
        <end position="495"/>
    </location>
</feature>
<organism evidence="8 9">
    <name type="scientific">Ephemerocybe angulata</name>
    <dbReference type="NCBI Taxonomy" id="980116"/>
    <lineage>
        <taxon>Eukaryota</taxon>
        <taxon>Fungi</taxon>
        <taxon>Dikarya</taxon>
        <taxon>Basidiomycota</taxon>
        <taxon>Agaricomycotina</taxon>
        <taxon>Agaricomycetes</taxon>
        <taxon>Agaricomycetidae</taxon>
        <taxon>Agaricales</taxon>
        <taxon>Agaricineae</taxon>
        <taxon>Psathyrellaceae</taxon>
        <taxon>Ephemerocybe</taxon>
    </lineage>
</organism>
<feature type="transmembrane region" description="Helical" evidence="6">
    <location>
        <begin position="204"/>
        <end position="220"/>
    </location>
</feature>
<name>A0A8H5CI62_9AGAR</name>
<dbReference type="GO" id="GO:0005385">
    <property type="term" value="F:zinc ion transmembrane transporter activity"/>
    <property type="evidence" value="ECO:0007669"/>
    <property type="project" value="TreeGrafter"/>
</dbReference>
<evidence type="ECO:0000256" key="2">
    <source>
        <dbReference type="ARBA" id="ARBA00022692"/>
    </source>
</evidence>
<feature type="chain" id="PRO_5034079489" description="Zinc transporter" evidence="7">
    <location>
        <begin position="26"/>
        <end position="497"/>
    </location>
</feature>
<comment type="caution">
    <text evidence="8">The sequence shown here is derived from an EMBL/GenBank/DDBJ whole genome shotgun (WGS) entry which is preliminary data.</text>
</comment>
<dbReference type="GO" id="GO:0016020">
    <property type="term" value="C:membrane"/>
    <property type="evidence" value="ECO:0007669"/>
    <property type="project" value="UniProtKB-SubCell"/>
</dbReference>
<evidence type="ECO:0000256" key="5">
    <source>
        <dbReference type="SAM" id="MobiDB-lite"/>
    </source>
</evidence>
<dbReference type="PANTHER" id="PTHR16950">
    <property type="entry name" value="ZINC TRANSPORTER SLC39A7 HISTIDINE-RICH MEMBRANE PROTEIN KE4"/>
    <property type="match status" value="1"/>
</dbReference>
<evidence type="ECO:0000256" key="6">
    <source>
        <dbReference type="SAM" id="Phobius"/>
    </source>
</evidence>
<evidence type="ECO:0008006" key="10">
    <source>
        <dbReference type="Google" id="ProtNLM"/>
    </source>
</evidence>
<feature type="region of interest" description="Disordered" evidence="5">
    <location>
        <begin position="229"/>
        <end position="290"/>
    </location>
</feature>
<evidence type="ECO:0000313" key="9">
    <source>
        <dbReference type="Proteomes" id="UP000541558"/>
    </source>
</evidence>
<dbReference type="GO" id="GO:0006882">
    <property type="term" value="P:intracellular zinc ion homeostasis"/>
    <property type="evidence" value="ECO:0007669"/>
    <property type="project" value="TreeGrafter"/>
</dbReference>
<proteinExistence type="predicted"/>
<dbReference type="EMBL" id="JAACJK010000001">
    <property type="protein sequence ID" value="KAF5341754.1"/>
    <property type="molecule type" value="Genomic_DNA"/>
</dbReference>
<keyword evidence="4 6" id="KW-0472">Membrane</keyword>
<evidence type="ECO:0000256" key="4">
    <source>
        <dbReference type="ARBA" id="ARBA00023136"/>
    </source>
</evidence>
<sequence>MLSISTRRVLLLLGLLLVVLGASEAAHAQKASPSTEAVLSVYEKDIQECAPIQSLSALKEALEEDASPVMRKVFAVLFPFGPAWNSILGTFYISSVPNFILAFIPAQINTNTLNTMTAFAVRSSHLIHHDCASNVGSPYQRMFLTDTPPLPLLSPLPLSSDSRWMLFTGGLLSDVFLHLIPHAFMGESQAPGVHFVVVEEKRNIIIGLAIFVGFASFFFMEKTLRVLSEGGDDQGHSHSHSHSHSIPAAASASGVESGSGEKNGLVKRGGGAKGESTEAEAVVQSDKPTGGPSKLSAYLNLFGDFVHNITDGLAMAASFYASPAIGATTTLACFAHEIPHEIADYSILVRSGFTKRQAMQSQFLTAVGAFGSSGRNLDRRVAFPKGAPWLPFPSFRWVRASSSSRTTFIGIAVHNAAAASADAEGLVLDLAAGVRQDASGLFGTTAQWGDLVIPFVAGGFLYIGAVAVLPTTFANRCALFAAMAVGVLCMLLVAWNE</sequence>
<feature type="compositionally biased region" description="Low complexity" evidence="5">
    <location>
        <begin position="244"/>
        <end position="260"/>
    </location>
</feature>
<protein>
    <recommendedName>
        <fullName evidence="10">Zinc transporter</fullName>
    </recommendedName>
</protein>
<evidence type="ECO:0000256" key="7">
    <source>
        <dbReference type="SAM" id="SignalP"/>
    </source>
</evidence>
<dbReference type="AlphaFoldDB" id="A0A8H5CI62"/>
<keyword evidence="3 6" id="KW-1133">Transmembrane helix</keyword>
<evidence type="ECO:0000256" key="3">
    <source>
        <dbReference type="ARBA" id="ARBA00022989"/>
    </source>
</evidence>
<gene>
    <name evidence="8" type="ORF">D9611_001817</name>
</gene>
<keyword evidence="7" id="KW-0732">Signal</keyword>
<feature type="signal peptide" evidence="7">
    <location>
        <begin position="1"/>
        <end position="25"/>
    </location>
</feature>
<reference evidence="8 9" key="1">
    <citation type="journal article" date="2020" name="ISME J.">
        <title>Uncovering the hidden diversity of litter-decomposition mechanisms in mushroom-forming fungi.</title>
        <authorList>
            <person name="Floudas D."/>
            <person name="Bentzer J."/>
            <person name="Ahren D."/>
            <person name="Johansson T."/>
            <person name="Persson P."/>
            <person name="Tunlid A."/>
        </authorList>
    </citation>
    <scope>NUCLEOTIDE SEQUENCE [LARGE SCALE GENOMIC DNA]</scope>
    <source>
        <strain evidence="8 9">CBS 175.51</strain>
    </source>
</reference>
<dbReference type="Pfam" id="PF02535">
    <property type="entry name" value="Zip"/>
    <property type="match status" value="1"/>
</dbReference>
<evidence type="ECO:0000256" key="1">
    <source>
        <dbReference type="ARBA" id="ARBA00004141"/>
    </source>
</evidence>
<feature type="transmembrane region" description="Helical" evidence="6">
    <location>
        <begin position="83"/>
        <end position="104"/>
    </location>
</feature>
<comment type="subcellular location">
    <subcellularLocation>
        <location evidence="1">Membrane</location>
        <topology evidence="1">Multi-pass membrane protein</topology>
    </subcellularLocation>
</comment>
<keyword evidence="2 6" id="KW-0812">Transmembrane</keyword>
<dbReference type="PANTHER" id="PTHR16950:SF16">
    <property type="entry name" value="ZINC TRANSPORTER ZIP13"/>
    <property type="match status" value="1"/>
</dbReference>